<dbReference type="RefSeq" id="WP_188969642.1">
    <property type="nucleotide sequence ID" value="NZ_BMKW01000009.1"/>
</dbReference>
<comment type="caution">
    <text evidence="3">The sequence shown here is derived from an EMBL/GenBank/DDBJ whole genome shotgun (WGS) entry which is preliminary data.</text>
</comment>
<dbReference type="Pfam" id="PF03795">
    <property type="entry name" value="YCII"/>
    <property type="match status" value="1"/>
</dbReference>
<sequence>MAYAIIAFDGPDPSRRAAARERHIASIVVMAREGTLLLGLPLHGAEGRSLGSLMVIDAQDQGGVDAYLAREPFATGGVWQDIACRKLRIPTLPWRPWPAAAAPMPPGRGHSIVIAAGATDLARLAPMAEAGGLIFAAETLDTPGAILVTTHRDDAAARAWLAGEPVLRHATVALHATLFRPLAYRPLPGMG</sequence>
<evidence type="ECO:0000313" key="4">
    <source>
        <dbReference type="Proteomes" id="UP000661507"/>
    </source>
</evidence>
<protein>
    <recommendedName>
        <fullName evidence="2">YCII-related domain-containing protein</fullName>
    </recommendedName>
</protein>
<name>A0A917KSN1_9PROT</name>
<feature type="domain" description="YCII-related" evidence="2">
    <location>
        <begin position="1"/>
        <end position="83"/>
    </location>
</feature>
<dbReference type="InterPro" id="IPR005545">
    <property type="entry name" value="YCII"/>
</dbReference>
<dbReference type="SUPFAM" id="SSF54909">
    <property type="entry name" value="Dimeric alpha+beta barrel"/>
    <property type="match status" value="1"/>
</dbReference>
<evidence type="ECO:0000313" key="3">
    <source>
        <dbReference type="EMBL" id="GGJ27556.1"/>
    </source>
</evidence>
<organism evidence="3 4">
    <name type="scientific">Neoroseomonas lacus</name>
    <dbReference type="NCBI Taxonomy" id="287609"/>
    <lineage>
        <taxon>Bacteria</taxon>
        <taxon>Pseudomonadati</taxon>
        <taxon>Pseudomonadota</taxon>
        <taxon>Alphaproteobacteria</taxon>
        <taxon>Acetobacterales</taxon>
        <taxon>Acetobacteraceae</taxon>
        <taxon>Neoroseomonas</taxon>
    </lineage>
</organism>
<comment type="similarity">
    <text evidence="1">Belongs to the YciI family.</text>
</comment>
<gene>
    <name evidence="3" type="ORF">GCM10011320_38530</name>
</gene>
<dbReference type="AlphaFoldDB" id="A0A917KSN1"/>
<dbReference type="InterPro" id="IPR011008">
    <property type="entry name" value="Dimeric_a/b-barrel"/>
</dbReference>
<reference evidence="3" key="2">
    <citation type="submission" date="2020-09" db="EMBL/GenBank/DDBJ databases">
        <authorList>
            <person name="Sun Q."/>
            <person name="Zhou Y."/>
        </authorList>
    </citation>
    <scope>NUCLEOTIDE SEQUENCE</scope>
    <source>
        <strain evidence="3">CGMCC 1.3617</strain>
    </source>
</reference>
<dbReference type="Gene3D" id="3.30.70.1060">
    <property type="entry name" value="Dimeric alpha+beta barrel"/>
    <property type="match status" value="1"/>
</dbReference>
<dbReference type="PANTHER" id="PTHR33606">
    <property type="entry name" value="PROTEIN YCII"/>
    <property type="match status" value="1"/>
</dbReference>
<keyword evidence="4" id="KW-1185">Reference proteome</keyword>
<evidence type="ECO:0000259" key="2">
    <source>
        <dbReference type="Pfam" id="PF03795"/>
    </source>
</evidence>
<dbReference type="EMBL" id="BMKW01000009">
    <property type="protein sequence ID" value="GGJ27556.1"/>
    <property type="molecule type" value="Genomic_DNA"/>
</dbReference>
<reference evidence="3" key="1">
    <citation type="journal article" date="2014" name="Int. J. Syst. Evol. Microbiol.">
        <title>Complete genome sequence of Corynebacterium casei LMG S-19264T (=DSM 44701T), isolated from a smear-ripened cheese.</title>
        <authorList>
            <consortium name="US DOE Joint Genome Institute (JGI-PGF)"/>
            <person name="Walter F."/>
            <person name="Albersmeier A."/>
            <person name="Kalinowski J."/>
            <person name="Ruckert C."/>
        </authorList>
    </citation>
    <scope>NUCLEOTIDE SEQUENCE</scope>
    <source>
        <strain evidence="3">CGMCC 1.3617</strain>
    </source>
</reference>
<dbReference type="PANTHER" id="PTHR33606:SF3">
    <property type="entry name" value="PROTEIN YCII"/>
    <property type="match status" value="1"/>
</dbReference>
<dbReference type="InterPro" id="IPR051807">
    <property type="entry name" value="Sec-metab_biosynth-assoc"/>
</dbReference>
<dbReference type="Proteomes" id="UP000661507">
    <property type="component" value="Unassembled WGS sequence"/>
</dbReference>
<evidence type="ECO:0000256" key="1">
    <source>
        <dbReference type="ARBA" id="ARBA00007689"/>
    </source>
</evidence>
<accession>A0A917KSN1</accession>
<proteinExistence type="inferred from homology"/>